<protein>
    <submittedName>
        <fullName evidence="1">Uncharacterized protein</fullName>
    </submittedName>
</protein>
<name>A0AAD6W2D3_9ROSI</name>
<evidence type="ECO:0000313" key="1">
    <source>
        <dbReference type="EMBL" id="KAJ6996675.1"/>
    </source>
</evidence>
<keyword evidence="2" id="KW-1185">Reference proteome</keyword>
<accession>A0AAD6W2D3</accession>
<proteinExistence type="predicted"/>
<organism evidence="1 2">
    <name type="scientific">Populus alba x Populus x berolinensis</name>
    <dbReference type="NCBI Taxonomy" id="444605"/>
    <lineage>
        <taxon>Eukaryota</taxon>
        <taxon>Viridiplantae</taxon>
        <taxon>Streptophyta</taxon>
        <taxon>Embryophyta</taxon>
        <taxon>Tracheophyta</taxon>
        <taxon>Spermatophyta</taxon>
        <taxon>Magnoliopsida</taxon>
        <taxon>eudicotyledons</taxon>
        <taxon>Gunneridae</taxon>
        <taxon>Pentapetalae</taxon>
        <taxon>rosids</taxon>
        <taxon>fabids</taxon>
        <taxon>Malpighiales</taxon>
        <taxon>Salicaceae</taxon>
        <taxon>Saliceae</taxon>
        <taxon>Populus</taxon>
    </lineage>
</organism>
<evidence type="ECO:0000313" key="2">
    <source>
        <dbReference type="Proteomes" id="UP001164929"/>
    </source>
</evidence>
<dbReference type="Proteomes" id="UP001164929">
    <property type="component" value="Chromosome 5"/>
</dbReference>
<gene>
    <name evidence="1" type="ORF">NC653_013318</name>
</gene>
<reference evidence="1" key="1">
    <citation type="journal article" date="2023" name="Mol. Ecol. Resour.">
        <title>Chromosome-level genome assembly of a triploid poplar Populus alba 'Berolinensis'.</title>
        <authorList>
            <person name="Chen S."/>
            <person name="Yu Y."/>
            <person name="Wang X."/>
            <person name="Wang S."/>
            <person name="Zhang T."/>
            <person name="Zhou Y."/>
            <person name="He R."/>
            <person name="Meng N."/>
            <person name="Wang Y."/>
            <person name="Liu W."/>
            <person name="Liu Z."/>
            <person name="Liu J."/>
            <person name="Guo Q."/>
            <person name="Huang H."/>
            <person name="Sederoff R.R."/>
            <person name="Wang G."/>
            <person name="Qu G."/>
            <person name="Chen S."/>
        </authorList>
    </citation>
    <scope>NUCLEOTIDE SEQUENCE</scope>
    <source>
        <strain evidence="1">SC-2020</strain>
    </source>
</reference>
<dbReference type="EMBL" id="JAQIZT010000005">
    <property type="protein sequence ID" value="KAJ6996675.1"/>
    <property type="molecule type" value="Genomic_DNA"/>
</dbReference>
<dbReference type="AlphaFoldDB" id="A0AAD6W2D3"/>
<sequence length="85" mass="9525">MHHLIAPSLIFCESHKLIALTFNLDSMLHKPFFVMVPPIPQVLVSSLACPRQDRLSALYIFGFLIYSAASRLKARTPSLDPTTKT</sequence>
<comment type="caution">
    <text evidence="1">The sequence shown here is derived from an EMBL/GenBank/DDBJ whole genome shotgun (WGS) entry which is preliminary data.</text>
</comment>